<organism evidence="2">
    <name type="scientific">uncultured Caudovirales phage</name>
    <dbReference type="NCBI Taxonomy" id="2100421"/>
    <lineage>
        <taxon>Viruses</taxon>
        <taxon>Duplodnaviria</taxon>
        <taxon>Heunggongvirae</taxon>
        <taxon>Uroviricota</taxon>
        <taxon>Caudoviricetes</taxon>
        <taxon>Peduoviridae</taxon>
        <taxon>Maltschvirus</taxon>
        <taxon>Maltschvirus maltsch</taxon>
    </lineage>
</organism>
<evidence type="ECO:0000313" key="2">
    <source>
        <dbReference type="EMBL" id="CAB4161510.1"/>
    </source>
</evidence>
<accession>A0A6J5NNV0</accession>
<sequence>MDDWSLPYLRSERFEFVDPTPEGVEHIAENLRAADREELYASTGNRRFHDSARLGVAASRSCVMALDVYGEPVALLGVVTTSLLYGVGCPWMIATDHAYQFRRAFIECGRTYTRAMLEEYDALENHVDARNRKSVAWLQRIGYRIGAPEPYGALGLPFHPFRIER</sequence>
<keyword evidence="1" id="KW-1133">Transmembrane helix</keyword>
<dbReference type="InterPro" id="IPR016181">
    <property type="entry name" value="Acyl_CoA_acyltransferase"/>
</dbReference>
<proteinExistence type="predicted"/>
<evidence type="ECO:0000256" key="1">
    <source>
        <dbReference type="SAM" id="Phobius"/>
    </source>
</evidence>
<protein>
    <submittedName>
        <fullName evidence="2">Uncharacterized protein</fullName>
    </submittedName>
</protein>
<reference evidence="2" key="1">
    <citation type="submission" date="2020-04" db="EMBL/GenBank/DDBJ databases">
        <authorList>
            <person name="Chiriac C."/>
            <person name="Salcher M."/>
            <person name="Ghai R."/>
            <person name="Kavagutti S V."/>
        </authorList>
    </citation>
    <scope>NUCLEOTIDE SEQUENCE</scope>
</reference>
<keyword evidence="1" id="KW-0812">Transmembrane</keyword>
<keyword evidence="1" id="KW-0472">Membrane</keyword>
<name>A0A6J5NNV0_9CAUD</name>
<dbReference type="SUPFAM" id="SSF55729">
    <property type="entry name" value="Acyl-CoA N-acyltransferases (Nat)"/>
    <property type="match status" value="1"/>
</dbReference>
<dbReference type="EMBL" id="LR796706">
    <property type="protein sequence ID" value="CAB4161510.1"/>
    <property type="molecule type" value="Genomic_DNA"/>
</dbReference>
<gene>
    <name evidence="2" type="ORF">UFOVP728_56</name>
</gene>
<feature type="transmembrane region" description="Helical" evidence="1">
    <location>
        <begin position="73"/>
        <end position="93"/>
    </location>
</feature>